<reference evidence="2 3" key="1">
    <citation type="submission" date="2015-03" db="EMBL/GenBank/DDBJ databases">
        <title>Genome Sequence of Kiloniella spongiae MEBiC09566, isolated from a marine sponge.</title>
        <authorList>
            <person name="Shao Z."/>
            <person name="Wang L."/>
            <person name="Li X."/>
        </authorList>
    </citation>
    <scope>NUCLEOTIDE SEQUENCE [LARGE SCALE GENOMIC DNA]</scope>
    <source>
        <strain evidence="2 3">MEBiC09566</strain>
    </source>
</reference>
<dbReference type="CDD" id="cd06558">
    <property type="entry name" value="crotonase-like"/>
    <property type="match status" value="1"/>
</dbReference>
<dbReference type="OrthoDB" id="9795613at2"/>
<dbReference type="InterPro" id="IPR029045">
    <property type="entry name" value="ClpP/crotonase-like_dom_sf"/>
</dbReference>
<dbReference type="Gene3D" id="1.10.12.10">
    <property type="entry name" value="Lyase 2-enoyl-coa Hydratase, Chain A, domain 2"/>
    <property type="match status" value="1"/>
</dbReference>
<dbReference type="AlphaFoldDB" id="A0A0H2MWW2"/>
<evidence type="ECO:0000313" key="3">
    <source>
        <dbReference type="Proteomes" id="UP000035444"/>
    </source>
</evidence>
<dbReference type="RefSeq" id="WP_047763739.1">
    <property type="nucleotide sequence ID" value="NZ_LAQL01000005.1"/>
</dbReference>
<dbReference type="InterPro" id="IPR014748">
    <property type="entry name" value="Enoyl-CoA_hydra_C"/>
</dbReference>
<sequence>MTYQTLEIEIKSRNAWVWMNRPEVHNALDEVMIAELTQIFNELGENPDIRAIVLGGRGKSFSAGADLGWMKRAASFTEEENRVDALKLANMLNTIAECPKPVIARVQGAAFGGGVGLTAVADIAIAGEYAKFCLSEVKLGLVPATIAPYVVAAMGERQARRYFLTAEIFRSEKAADIGFVHESCSNEQLDQTIEDLLSSFSLAAPDALHVAKDLIKSVSHRQIDNNLMNETAELIAQQRLKPEGREGLSAFFEKRKANWVA</sequence>
<dbReference type="SUPFAM" id="SSF52096">
    <property type="entry name" value="ClpP/crotonase"/>
    <property type="match status" value="1"/>
</dbReference>
<keyword evidence="2" id="KW-0456">Lyase</keyword>
<evidence type="ECO:0000313" key="2">
    <source>
        <dbReference type="EMBL" id="KLN61190.1"/>
    </source>
</evidence>
<dbReference type="PATRIC" id="fig|1489064.4.peg.2971"/>
<dbReference type="InterPro" id="IPR051683">
    <property type="entry name" value="Enoyl-CoA_Hydratase/Isomerase"/>
</dbReference>
<dbReference type="PANTHER" id="PTHR42964">
    <property type="entry name" value="ENOYL-COA HYDRATASE"/>
    <property type="match status" value="1"/>
</dbReference>
<dbReference type="EMBL" id="LAQL01000005">
    <property type="protein sequence ID" value="KLN61190.1"/>
    <property type="molecule type" value="Genomic_DNA"/>
</dbReference>
<dbReference type="EC" id="4.2.1.17" evidence="2"/>
<comment type="caution">
    <text evidence="2">The sequence shown here is derived from an EMBL/GenBank/DDBJ whole genome shotgun (WGS) entry which is preliminary data.</text>
</comment>
<dbReference type="Pfam" id="PF00378">
    <property type="entry name" value="ECH_1"/>
    <property type="match status" value="1"/>
</dbReference>
<keyword evidence="3" id="KW-1185">Reference proteome</keyword>
<name>A0A0H2MWW2_9PROT</name>
<dbReference type="InterPro" id="IPR001753">
    <property type="entry name" value="Enoyl-CoA_hydra/iso"/>
</dbReference>
<accession>A0A0H2MWW2</accession>
<evidence type="ECO:0000256" key="1">
    <source>
        <dbReference type="ARBA" id="ARBA00005254"/>
    </source>
</evidence>
<dbReference type="GO" id="GO:0008300">
    <property type="term" value="P:isoprenoid catabolic process"/>
    <property type="evidence" value="ECO:0007669"/>
    <property type="project" value="TreeGrafter"/>
</dbReference>
<dbReference type="GO" id="GO:0004300">
    <property type="term" value="F:enoyl-CoA hydratase activity"/>
    <property type="evidence" value="ECO:0007669"/>
    <property type="project" value="UniProtKB-EC"/>
</dbReference>
<comment type="similarity">
    <text evidence="1">Belongs to the enoyl-CoA hydratase/isomerase family.</text>
</comment>
<organism evidence="2 3">
    <name type="scientific">Kiloniella spongiae</name>
    <dbReference type="NCBI Taxonomy" id="1489064"/>
    <lineage>
        <taxon>Bacteria</taxon>
        <taxon>Pseudomonadati</taxon>
        <taxon>Pseudomonadota</taxon>
        <taxon>Alphaproteobacteria</taxon>
        <taxon>Rhodospirillales</taxon>
        <taxon>Kiloniellaceae</taxon>
        <taxon>Kiloniella</taxon>
    </lineage>
</organism>
<protein>
    <submittedName>
        <fullName evidence="2">Enoyl-CoA hydratase</fullName>
        <ecNumber evidence="2">4.2.1.17</ecNumber>
    </submittedName>
</protein>
<dbReference type="Gene3D" id="3.90.226.10">
    <property type="entry name" value="2-enoyl-CoA Hydratase, Chain A, domain 1"/>
    <property type="match status" value="1"/>
</dbReference>
<proteinExistence type="inferred from homology"/>
<dbReference type="STRING" id="1489064.WH96_08520"/>
<gene>
    <name evidence="2" type="ORF">WH96_08520</name>
</gene>
<dbReference type="PANTHER" id="PTHR42964:SF1">
    <property type="entry name" value="POLYKETIDE BIOSYNTHESIS ENOYL-COA HYDRATASE PKSH-RELATED"/>
    <property type="match status" value="1"/>
</dbReference>
<dbReference type="Proteomes" id="UP000035444">
    <property type="component" value="Unassembled WGS sequence"/>
</dbReference>